<proteinExistence type="inferred from homology"/>
<keyword evidence="8" id="KW-1185">Reference proteome</keyword>
<evidence type="ECO:0000256" key="6">
    <source>
        <dbReference type="SAM" id="MobiDB-lite"/>
    </source>
</evidence>
<gene>
    <name evidence="7" type="ORF">Malapachy_0698</name>
</gene>
<dbReference type="RefSeq" id="XP_017992714.1">
    <property type="nucleotide sequence ID" value="XM_018135213.1"/>
</dbReference>
<evidence type="ECO:0000256" key="4">
    <source>
        <dbReference type="ARBA" id="ARBA00044511"/>
    </source>
</evidence>
<dbReference type="PROSITE" id="PS51375">
    <property type="entry name" value="PPR"/>
    <property type="match status" value="1"/>
</dbReference>
<evidence type="ECO:0000313" key="8">
    <source>
        <dbReference type="Proteomes" id="UP000037751"/>
    </source>
</evidence>
<dbReference type="PANTHER" id="PTHR47447">
    <property type="entry name" value="OS03G0856100 PROTEIN"/>
    <property type="match status" value="1"/>
</dbReference>
<keyword evidence="2" id="KW-0677">Repeat</keyword>
<comment type="caution">
    <text evidence="7">The sequence shown here is derived from an EMBL/GenBank/DDBJ whole genome shotgun (WGS) entry which is preliminary data.</text>
</comment>
<dbReference type="GeneID" id="28727088"/>
<organism evidence="7 8">
    <name type="scientific">Malassezia pachydermatis</name>
    <dbReference type="NCBI Taxonomy" id="77020"/>
    <lineage>
        <taxon>Eukaryota</taxon>
        <taxon>Fungi</taxon>
        <taxon>Dikarya</taxon>
        <taxon>Basidiomycota</taxon>
        <taxon>Ustilaginomycotina</taxon>
        <taxon>Malasseziomycetes</taxon>
        <taxon>Malasseziales</taxon>
        <taxon>Malasseziaceae</taxon>
        <taxon>Malassezia</taxon>
    </lineage>
</organism>
<protein>
    <recommendedName>
        <fullName evidence="9">Pentacotripeptide-repeat region of PRORP domain-containing protein</fullName>
    </recommendedName>
</protein>
<dbReference type="Pfam" id="PF01535">
    <property type="entry name" value="PPR"/>
    <property type="match status" value="1"/>
</dbReference>
<dbReference type="InterPro" id="IPR002885">
    <property type="entry name" value="PPR_rpt"/>
</dbReference>
<accession>A0A0M9VQ78</accession>
<dbReference type="InterPro" id="IPR011990">
    <property type="entry name" value="TPR-like_helical_dom_sf"/>
</dbReference>
<evidence type="ECO:0000313" key="7">
    <source>
        <dbReference type="EMBL" id="KOS15082.1"/>
    </source>
</evidence>
<dbReference type="Gene3D" id="1.25.40.10">
    <property type="entry name" value="Tetratricopeptide repeat domain"/>
    <property type="match status" value="4"/>
</dbReference>
<sequence>MLHAFLDRVDVRSLDTPTLRLVLDHVNSCLPPLPSTSPSEQEAREAMRHAIGARISIPSDMDLALQVEVYALRGDLREALDRLATLLTTHTIALERVQAQALRGQHLHMRRDPALDSVYRAMRAVLDVWLAQSTREKQQDDYAGKAAAQAAAWLWAHPLSFALIQPPFPKVIQAVYTLLSSVKDAREHVQHVLQTPRMAQVRSHYAGLIALAFANRGAPHIAAQLLDLIWEHGIEPHEAVVRRTARMCAPQRQATVIQPLVTWLESHAKEASSWKWLVLYHAERGDVQAMESALSHLPVHDEKRSYAYLVCEASRGDVVAVHRRIGRVPRNEDEAFWLLRAHVRQDDLSGARDVFTAASSEYASERLYSEMARMLARTGDATEAMHLAAQLEGAGLVCSANTLTYLVQALGRAQLPERAAALMAHHQARGTPLARRVYTALMNAYIRVGHYAAVMGIFKFLTQQRDVALQPDTAVYNTFLKAHVYRGTPVAHVLRSLLDMRRRGLAPDARTYALAVQSACDGRRMSLAEELFALADKSLADGASLELHTIMLHAYLREGETSKARAMLDQVKARGIEPSHVTMGVLIRSYASGTESSLHIAQDLAMQLVAEAQGPRDIDAWRVPALDQGPMYEDVLVPLIDAHGRRGDVWAAEHVFRHLVHAGQPISPRALTALMNAYRYAGDVQGVLRLWDELYDELVPWVKAQVSAADALSANTAGREEPSIGPYQRSLLCLPLSIVIESASRAGMHDRVAEIWTRAKRDGFAFDAHNWNHLCAALARAHRLRDALHIIEHVLPESPPQAHQRAVRIDGISPSSYVRAAQNEKDEEAFARDPLYRSTSTHVDLTKLGPTHPPHRREQLPASDMTSETTDTDVMRHFLLEPRRQWFATYHTLEALDKALAQDRSAEEALLPEYPVAASCLAQFRHRYPTLPSSSASASTSASSSP</sequence>
<dbReference type="Proteomes" id="UP000037751">
    <property type="component" value="Unassembled WGS sequence"/>
</dbReference>
<dbReference type="VEuPathDB" id="FungiDB:Malapachy_0698"/>
<evidence type="ECO:0000256" key="3">
    <source>
        <dbReference type="ARBA" id="ARBA00044493"/>
    </source>
</evidence>
<dbReference type="NCBIfam" id="TIGR00756">
    <property type="entry name" value="PPR"/>
    <property type="match status" value="1"/>
</dbReference>
<dbReference type="STRING" id="77020.A0A0M9VQ78"/>
<comment type="function">
    <text evidence="3">Regulates mitochondrial small subunit maturation by controlling 15S rRNA 5'-end processing. Localizes to the 5' precursor of the 15S rRNA in a position that is subsequently occupied by mS47 in the mature yeast mtSSU. Uses structure and sequence-specific RNA recognition, binding to a single-stranded region of the precursor and specifically recognizing bases -6 to -1. The exchange of Ccm1 for mS47 is coupled to the irreversible removal of precursor rRNA that is accompanied by conformational changes of the mitoribosomal proteins uS5m and mS26. These conformational changes signal completion of 5'-end rRNA processing through protection of the mature 5'-end of the 15S rRNA and stabilization of mS47. The removal of the 5' precursor together with the dissociation of Ccm1 may be catalyzed by the 5'-3' exoribonuclease Pet127. Involved in the specific removal of group I introns in mitochondrial encoded transcripts.</text>
</comment>
<dbReference type="AlphaFoldDB" id="A0A0M9VQ78"/>
<dbReference type="EMBL" id="LGAV01000003">
    <property type="protein sequence ID" value="KOS15082.1"/>
    <property type="molecule type" value="Genomic_DNA"/>
</dbReference>
<evidence type="ECO:0000256" key="5">
    <source>
        <dbReference type="PROSITE-ProRule" id="PRU00708"/>
    </source>
</evidence>
<feature type="repeat" description="PPR" evidence="5">
    <location>
        <begin position="544"/>
        <end position="578"/>
    </location>
</feature>
<comment type="subunit">
    <text evidence="4">Binds to mitochondrial small subunit 15S rRNA.</text>
</comment>
<reference evidence="7 8" key="1">
    <citation type="submission" date="2015-07" db="EMBL/GenBank/DDBJ databases">
        <title>Draft Genome Sequence of Malassezia furfur CBS1878 and Malassezia pachydermatis CBS1879.</title>
        <authorList>
            <person name="Triana S."/>
            <person name="Ohm R."/>
            <person name="Gonzalez A."/>
            <person name="DeCock H."/>
            <person name="Restrepo S."/>
            <person name="Celis A."/>
        </authorList>
    </citation>
    <scope>NUCLEOTIDE SEQUENCE [LARGE SCALE GENOMIC DNA]</scope>
    <source>
        <strain evidence="7 8">CBS 1879</strain>
    </source>
</reference>
<evidence type="ECO:0000256" key="2">
    <source>
        <dbReference type="ARBA" id="ARBA00022737"/>
    </source>
</evidence>
<dbReference type="PANTHER" id="PTHR47447:SF24">
    <property type="entry name" value="PENTATRICOPEPTIDE REPEAT-CONTAINING PROTEIN"/>
    <property type="match status" value="1"/>
</dbReference>
<evidence type="ECO:0008006" key="9">
    <source>
        <dbReference type="Google" id="ProtNLM"/>
    </source>
</evidence>
<dbReference type="Pfam" id="PF13812">
    <property type="entry name" value="PPR_3"/>
    <property type="match status" value="1"/>
</dbReference>
<evidence type="ECO:0000256" key="1">
    <source>
        <dbReference type="ARBA" id="ARBA00006192"/>
    </source>
</evidence>
<name>A0A0M9VQ78_9BASI</name>
<feature type="region of interest" description="Disordered" evidence="6">
    <location>
        <begin position="844"/>
        <end position="869"/>
    </location>
</feature>
<comment type="similarity">
    <text evidence="1">Belongs to the CCM1 family.</text>
</comment>
<dbReference type="OrthoDB" id="185373at2759"/>